<gene>
    <name evidence="2" type="ORF">CONCODRAFT_12484</name>
</gene>
<evidence type="ECO:0000256" key="1">
    <source>
        <dbReference type="SAM" id="Phobius"/>
    </source>
</evidence>
<keyword evidence="3" id="KW-1185">Reference proteome</keyword>
<dbReference type="Proteomes" id="UP000070444">
    <property type="component" value="Unassembled WGS sequence"/>
</dbReference>
<name>A0A137NSX4_CONC2</name>
<reference evidence="2 3" key="1">
    <citation type="journal article" date="2015" name="Genome Biol. Evol.">
        <title>Phylogenomic analyses indicate that early fungi evolved digesting cell walls of algal ancestors of land plants.</title>
        <authorList>
            <person name="Chang Y."/>
            <person name="Wang S."/>
            <person name="Sekimoto S."/>
            <person name="Aerts A.L."/>
            <person name="Choi C."/>
            <person name="Clum A."/>
            <person name="LaButti K.M."/>
            <person name="Lindquist E.A."/>
            <person name="Yee Ngan C."/>
            <person name="Ohm R.A."/>
            <person name="Salamov A.A."/>
            <person name="Grigoriev I.V."/>
            <person name="Spatafora J.W."/>
            <person name="Berbee M.L."/>
        </authorList>
    </citation>
    <scope>NUCLEOTIDE SEQUENCE [LARGE SCALE GENOMIC DNA]</scope>
    <source>
        <strain evidence="2 3">NRRL 28638</strain>
    </source>
</reference>
<protein>
    <recommendedName>
        <fullName evidence="4">Galactose oxidase</fullName>
    </recommendedName>
</protein>
<evidence type="ECO:0000313" key="3">
    <source>
        <dbReference type="Proteomes" id="UP000070444"/>
    </source>
</evidence>
<dbReference type="OrthoDB" id="432528at2759"/>
<dbReference type="SUPFAM" id="SSF117281">
    <property type="entry name" value="Kelch motif"/>
    <property type="match status" value="1"/>
</dbReference>
<keyword evidence="1" id="KW-0472">Membrane</keyword>
<dbReference type="InterPro" id="IPR015915">
    <property type="entry name" value="Kelch-typ_b-propeller"/>
</dbReference>
<feature type="non-terminal residue" evidence="2">
    <location>
        <position position="1"/>
    </location>
</feature>
<evidence type="ECO:0000313" key="2">
    <source>
        <dbReference type="EMBL" id="KXN65820.1"/>
    </source>
</evidence>
<sequence>ISKVDENYTPQFLHIPQDFPNERSDQIWMLGGRKEYYIKSNEFDSKHWSGQLVDDKELKFDSSFIKAPDFPNFPKGGYSQTIVNYNNTFTLYIIGGYIYSEKYKDQVMTNYVFSYDFNTNHWSDLSDDSKKVLPPIATHRAVFVDNFILVGIGLSPGYLDFSQTSKPKDYINSNAIEKLYKFDLKTKTWELKMPNINLDKEVFDVGFALGASLDLYKNKIISYGSFKNFQQEGEIIQLGTLDYSTPQWDWKWDKVTNNNQKNNLNVKYHQTVIFNNQMLIINGISNQDGEAIYILNLDNNEFDSFLNYTGKYGLTKNPDDQNSQSFPTYIIVIIVVVSIIAVFLLILAIWFYWRYKNRTPTNYNKDRPIQAVWADNAADLNDRYVLIGENIDKVKSPLNVKIYNSNTSVGNAATSSNYIDSAEVTYFQHEVDSMGLTIPV</sequence>
<keyword evidence="1" id="KW-1133">Transmembrane helix</keyword>
<organism evidence="2 3">
    <name type="scientific">Conidiobolus coronatus (strain ATCC 28846 / CBS 209.66 / NRRL 28638)</name>
    <name type="common">Delacroixia coronata</name>
    <dbReference type="NCBI Taxonomy" id="796925"/>
    <lineage>
        <taxon>Eukaryota</taxon>
        <taxon>Fungi</taxon>
        <taxon>Fungi incertae sedis</taxon>
        <taxon>Zoopagomycota</taxon>
        <taxon>Entomophthoromycotina</taxon>
        <taxon>Entomophthoromycetes</taxon>
        <taxon>Entomophthorales</taxon>
        <taxon>Ancylistaceae</taxon>
        <taxon>Conidiobolus</taxon>
    </lineage>
</organism>
<proteinExistence type="predicted"/>
<dbReference type="AlphaFoldDB" id="A0A137NSX4"/>
<dbReference type="EMBL" id="KQ964811">
    <property type="protein sequence ID" value="KXN65820.1"/>
    <property type="molecule type" value="Genomic_DNA"/>
</dbReference>
<keyword evidence="1" id="KW-0812">Transmembrane</keyword>
<accession>A0A137NSX4</accession>
<evidence type="ECO:0008006" key="4">
    <source>
        <dbReference type="Google" id="ProtNLM"/>
    </source>
</evidence>
<feature type="transmembrane region" description="Helical" evidence="1">
    <location>
        <begin position="329"/>
        <end position="353"/>
    </location>
</feature>
<dbReference type="Gene3D" id="2.120.10.80">
    <property type="entry name" value="Kelch-type beta propeller"/>
    <property type="match status" value="1"/>
</dbReference>